<dbReference type="InterPro" id="IPR003593">
    <property type="entry name" value="AAA+_ATPase"/>
</dbReference>
<dbReference type="RefSeq" id="WP_377030151.1">
    <property type="nucleotide sequence ID" value="NZ_JBHOMY010000041.1"/>
</dbReference>
<dbReference type="EMBL" id="JBHOMY010000041">
    <property type="protein sequence ID" value="MFC1458065.1"/>
    <property type="molecule type" value="Genomic_DNA"/>
</dbReference>
<feature type="domain" description="AAA+ ATPase" evidence="2">
    <location>
        <begin position="115"/>
        <end position="280"/>
    </location>
</feature>
<dbReference type="PANTHER" id="PTHR32472">
    <property type="entry name" value="DNA REPAIR PROTEIN RADA"/>
    <property type="match status" value="1"/>
</dbReference>
<dbReference type="Proteomes" id="UP001593940">
    <property type="component" value="Unassembled WGS sequence"/>
</dbReference>
<evidence type="ECO:0000313" key="4">
    <source>
        <dbReference type="Proteomes" id="UP001593940"/>
    </source>
</evidence>
<keyword evidence="4" id="KW-1185">Reference proteome</keyword>
<dbReference type="Pfam" id="PF13481">
    <property type="entry name" value="AAA_25"/>
    <property type="match status" value="1"/>
</dbReference>
<name>A0ABV6YAE2_9HYPH</name>
<feature type="compositionally biased region" description="Basic and acidic residues" evidence="1">
    <location>
        <begin position="17"/>
        <end position="29"/>
    </location>
</feature>
<proteinExistence type="predicted"/>
<accession>A0ABV6YAE2</accession>
<dbReference type="InterPro" id="IPR027417">
    <property type="entry name" value="P-loop_NTPase"/>
</dbReference>
<evidence type="ECO:0000259" key="2">
    <source>
        <dbReference type="SMART" id="SM00382"/>
    </source>
</evidence>
<dbReference type="SMART" id="SM00382">
    <property type="entry name" value="AAA"/>
    <property type="match status" value="1"/>
</dbReference>
<organism evidence="3 4">
    <name type="scientific">Microvirga arabica</name>
    <dbReference type="NCBI Taxonomy" id="1128671"/>
    <lineage>
        <taxon>Bacteria</taxon>
        <taxon>Pseudomonadati</taxon>
        <taxon>Pseudomonadota</taxon>
        <taxon>Alphaproteobacteria</taxon>
        <taxon>Hyphomicrobiales</taxon>
        <taxon>Methylobacteriaceae</taxon>
        <taxon>Microvirga</taxon>
    </lineage>
</organism>
<feature type="region of interest" description="Disordered" evidence="1">
    <location>
        <begin position="425"/>
        <end position="458"/>
    </location>
</feature>
<feature type="region of interest" description="Disordered" evidence="1">
    <location>
        <begin position="1"/>
        <end position="88"/>
    </location>
</feature>
<reference evidence="3 4" key="1">
    <citation type="submission" date="2024-09" db="EMBL/GenBank/DDBJ databases">
        <title>Nodulacao em especies de Leguminosae Basais da Amazonia e Caracterizacao dos Rizobios e Bacterias Associadas aos Nodulos.</title>
        <authorList>
            <person name="Jambeiro I.C.A."/>
            <person name="Lopes I.S."/>
            <person name="Aguiar E.R.G.R."/>
            <person name="Santos A.F.J."/>
            <person name="Dos Santos J.M.F."/>
            <person name="Gross E."/>
        </authorList>
    </citation>
    <scope>NUCLEOTIDE SEQUENCE [LARGE SCALE GENOMIC DNA]</scope>
    <source>
        <strain evidence="3 4">BRUESC1165</strain>
    </source>
</reference>
<dbReference type="PANTHER" id="PTHR32472:SF10">
    <property type="entry name" value="DNA REPAIR PROTEIN RADA-LIKE PROTEIN"/>
    <property type="match status" value="1"/>
</dbReference>
<dbReference type="SUPFAM" id="SSF52540">
    <property type="entry name" value="P-loop containing nucleoside triphosphate hydrolases"/>
    <property type="match status" value="1"/>
</dbReference>
<evidence type="ECO:0000313" key="3">
    <source>
        <dbReference type="EMBL" id="MFC1458065.1"/>
    </source>
</evidence>
<protein>
    <submittedName>
        <fullName evidence="3">AAA family ATPase</fullName>
    </submittedName>
</protein>
<comment type="caution">
    <text evidence="3">The sequence shown here is derived from an EMBL/GenBank/DDBJ whole genome shotgun (WGS) entry which is preliminary data.</text>
</comment>
<evidence type="ECO:0000256" key="1">
    <source>
        <dbReference type="SAM" id="MobiDB-lite"/>
    </source>
</evidence>
<gene>
    <name evidence="3" type="ORF">ACETIH_15375</name>
</gene>
<dbReference type="Gene3D" id="3.40.50.300">
    <property type="entry name" value="P-loop containing nucleotide triphosphate hydrolases"/>
    <property type="match status" value="1"/>
</dbReference>
<sequence>MTYKRKNSPVPDPIVAEARRREALKRGDGETQPATASDAMPARTRAVPQPTPRPAETSKMKELSLSQRRTRRHVTALSVPSQADPGEAGSAISMIRASNLVPERLEYVWNGRIARGKLTIVAGDPGLGKSLLAARLAATVSQGSAWTPDEEQALKGSVIMVTAEDGLQDTVRPRLEAAGADLDAVHLLSGLNLTQDQDALEQEIRRLPDARLMIIDPITSCLGRTNINGAADVRAIMTSLSCFAARTGIAIVAITHLNKNGSGRAMARTVGSHAFVAVARAAYVFTKDPDDLGRLLLLPLKNNLGADKQGSAFRIEEVAISIGTAPCLVPDPEPVMVTADEALTMPRTAPGGQSILEQAKEFLCEFLAAGPVAARAVHAAATAAAIKEISLQRAKKALGVQSSKSAMDGGWQWMLPAETKMINSSEDDQHAPMSTFGADDHLRSANLAETMPSRGDHP</sequence>